<dbReference type="InterPro" id="IPR029063">
    <property type="entry name" value="SAM-dependent_MTases_sf"/>
</dbReference>
<comment type="caution">
    <text evidence="2">The sequence shown here is derived from an EMBL/GenBank/DDBJ whole genome shotgun (WGS) entry which is preliminary data.</text>
</comment>
<dbReference type="Proteomes" id="UP001249851">
    <property type="component" value="Unassembled WGS sequence"/>
</dbReference>
<dbReference type="AlphaFoldDB" id="A0AAD9QGU0"/>
<feature type="domain" description="Methyltransferase" evidence="1">
    <location>
        <begin position="54"/>
        <end position="133"/>
    </location>
</feature>
<dbReference type="SUPFAM" id="SSF53335">
    <property type="entry name" value="S-adenosyl-L-methionine-dependent methyltransferases"/>
    <property type="match status" value="1"/>
</dbReference>
<reference evidence="2" key="2">
    <citation type="journal article" date="2023" name="Science">
        <title>Genomic signatures of disease resistance in endangered staghorn corals.</title>
        <authorList>
            <person name="Vollmer S.V."/>
            <person name="Selwyn J.D."/>
            <person name="Despard B.A."/>
            <person name="Roesel C.L."/>
        </authorList>
    </citation>
    <scope>NUCLEOTIDE SEQUENCE</scope>
    <source>
        <strain evidence="2">K2</strain>
    </source>
</reference>
<dbReference type="PROSITE" id="PS00092">
    <property type="entry name" value="N6_MTASE"/>
    <property type="match status" value="1"/>
</dbReference>
<gene>
    <name evidence="2" type="ORF">P5673_016152</name>
</gene>
<evidence type="ECO:0000259" key="1">
    <source>
        <dbReference type="Pfam" id="PF13847"/>
    </source>
</evidence>
<dbReference type="GO" id="GO:0008988">
    <property type="term" value="F:rRNA (adenine-N6-)-methyltransferase activity"/>
    <property type="evidence" value="ECO:0007669"/>
    <property type="project" value="TreeGrafter"/>
</dbReference>
<organism evidence="2 3">
    <name type="scientific">Acropora cervicornis</name>
    <name type="common">Staghorn coral</name>
    <dbReference type="NCBI Taxonomy" id="6130"/>
    <lineage>
        <taxon>Eukaryota</taxon>
        <taxon>Metazoa</taxon>
        <taxon>Cnidaria</taxon>
        <taxon>Anthozoa</taxon>
        <taxon>Hexacorallia</taxon>
        <taxon>Scleractinia</taxon>
        <taxon>Astrocoeniina</taxon>
        <taxon>Acroporidae</taxon>
        <taxon>Acropora</taxon>
    </lineage>
</organism>
<protein>
    <submittedName>
        <fullName evidence="2">rRNA N6-adenosine-methyltransferase METTL5</fullName>
    </submittedName>
</protein>
<accession>A0AAD9QGU0</accession>
<dbReference type="Pfam" id="PF13847">
    <property type="entry name" value="Methyltransf_31"/>
    <property type="match status" value="1"/>
</dbReference>
<evidence type="ECO:0000313" key="2">
    <source>
        <dbReference type="EMBL" id="KAK2561022.1"/>
    </source>
</evidence>
<dbReference type="InterPro" id="IPR002052">
    <property type="entry name" value="DNA_methylase_N6_adenine_CS"/>
</dbReference>
<dbReference type="Gene3D" id="3.40.50.150">
    <property type="entry name" value="Vaccinia Virus protein VP39"/>
    <property type="match status" value="1"/>
</dbReference>
<reference evidence="2" key="1">
    <citation type="journal article" date="2023" name="G3 (Bethesda)">
        <title>Whole genome assembly and annotation of the endangered Caribbean coral Acropora cervicornis.</title>
        <authorList>
            <person name="Selwyn J.D."/>
            <person name="Vollmer S.V."/>
        </authorList>
    </citation>
    <scope>NUCLEOTIDE SEQUENCE</scope>
    <source>
        <strain evidence="2">K2</strain>
    </source>
</reference>
<evidence type="ECO:0000313" key="3">
    <source>
        <dbReference type="Proteomes" id="UP001249851"/>
    </source>
</evidence>
<dbReference type="InterPro" id="IPR051720">
    <property type="entry name" value="rRNA_MeTrfase/Polyamine_Synth"/>
</dbReference>
<dbReference type="PANTHER" id="PTHR23290">
    <property type="entry name" value="RRNA N6-ADENOSINE-METHYLTRANSFERASE METTL5"/>
    <property type="match status" value="1"/>
</dbReference>
<name>A0AAD9QGU0_ACRCE</name>
<proteinExistence type="predicted"/>
<dbReference type="GO" id="GO:0003676">
    <property type="term" value="F:nucleic acid binding"/>
    <property type="evidence" value="ECO:0007669"/>
    <property type="project" value="InterPro"/>
</dbReference>
<sequence>MRLKELEGYLQQVDGFENPKVDLEQYPTTPHIAAHMLYTMDTSFGDIEGKLVGDLGCGCGVLSIGSCILGSAMTIGFDIDSDALEIASRNCVEFESDNFELVQCDVQHILPCHKWKKKFDTIVMNPPFGTKNNKGIDLEFLQLAIAMANTSVYSLHKTATREHIKKKAIEWGVKLDVLAELRFDLAASYKFHKRKTVDIAVDFIRIDCSATSSAHGPSNSH</sequence>
<dbReference type="EMBL" id="JARQWQ010000034">
    <property type="protein sequence ID" value="KAK2561022.1"/>
    <property type="molecule type" value="Genomic_DNA"/>
</dbReference>
<keyword evidence="3" id="KW-1185">Reference proteome</keyword>
<dbReference type="InterPro" id="IPR025714">
    <property type="entry name" value="Methyltranfer_dom"/>
</dbReference>
<dbReference type="PANTHER" id="PTHR23290:SF0">
    <property type="entry name" value="RRNA N6-ADENOSINE-METHYLTRANSFERASE METTL5"/>
    <property type="match status" value="1"/>
</dbReference>
<dbReference type="CDD" id="cd02440">
    <property type="entry name" value="AdoMet_MTases"/>
    <property type="match status" value="1"/>
</dbReference>